<feature type="compositionally biased region" description="Low complexity" evidence="7">
    <location>
        <begin position="86"/>
        <end position="111"/>
    </location>
</feature>
<dbReference type="InterPro" id="IPR001138">
    <property type="entry name" value="Zn2Cys6_DnaBD"/>
</dbReference>
<evidence type="ECO:0000256" key="7">
    <source>
        <dbReference type="SAM" id="MobiDB-lite"/>
    </source>
</evidence>
<dbReference type="GO" id="GO:0006351">
    <property type="term" value="P:DNA-templated transcription"/>
    <property type="evidence" value="ECO:0007669"/>
    <property type="project" value="InterPro"/>
</dbReference>
<name>A0A1L9SQB9_9EURO</name>
<dbReference type="GeneID" id="34615344"/>
<keyword evidence="6" id="KW-0539">Nucleus</keyword>
<dbReference type="PANTHER" id="PTHR31944:SF131">
    <property type="entry name" value="HEME-RESPONSIVE ZINC FINGER TRANSCRIPTION FACTOR HAP1"/>
    <property type="match status" value="1"/>
</dbReference>
<dbReference type="InterPro" id="IPR051430">
    <property type="entry name" value="Fungal_TF_Env_Response"/>
</dbReference>
<evidence type="ECO:0000313" key="10">
    <source>
        <dbReference type="Proteomes" id="UP000184188"/>
    </source>
</evidence>
<dbReference type="CDD" id="cd12148">
    <property type="entry name" value="fungal_TF_MHR"/>
    <property type="match status" value="1"/>
</dbReference>
<organism evidence="9 10">
    <name type="scientific">Penicilliopsis zonata CBS 506.65</name>
    <dbReference type="NCBI Taxonomy" id="1073090"/>
    <lineage>
        <taxon>Eukaryota</taxon>
        <taxon>Fungi</taxon>
        <taxon>Dikarya</taxon>
        <taxon>Ascomycota</taxon>
        <taxon>Pezizomycotina</taxon>
        <taxon>Eurotiomycetes</taxon>
        <taxon>Eurotiomycetidae</taxon>
        <taxon>Eurotiales</taxon>
        <taxon>Aspergillaceae</taxon>
        <taxon>Penicilliopsis</taxon>
    </lineage>
</organism>
<dbReference type="Pfam" id="PF00172">
    <property type="entry name" value="Zn_clus"/>
    <property type="match status" value="1"/>
</dbReference>
<dbReference type="GO" id="GO:0005634">
    <property type="term" value="C:nucleus"/>
    <property type="evidence" value="ECO:0007669"/>
    <property type="project" value="TreeGrafter"/>
</dbReference>
<dbReference type="SMART" id="SM00906">
    <property type="entry name" value="Fungal_trans"/>
    <property type="match status" value="1"/>
</dbReference>
<evidence type="ECO:0000256" key="2">
    <source>
        <dbReference type="ARBA" id="ARBA00022833"/>
    </source>
</evidence>
<evidence type="ECO:0000256" key="4">
    <source>
        <dbReference type="ARBA" id="ARBA00023125"/>
    </source>
</evidence>
<dbReference type="VEuPathDB" id="FungiDB:ASPZODRAFT_59935"/>
<dbReference type="OrthoDB" id="4337792at2759"/>
<dbReference type="Proteomes" id="UP000184188">
    <property type="component" value="Unassembled WGS sequence"/>
</dbReference>
<dbReference type="GO" id="GO:0001228">
    <property type="term" value="F:DNA-binding transcription activator activity, RNA polymerase II-specific"/>
    <property type="evidence" value="ECO:0007669"/>
    <property type="project" value="TreeGrafter"/>
</dbReference>
<keyword evidence="4" id="KW-0238">DNA-binding</keyword>
<keyword evidence="3" id="KW-0805">Transcription regulation</keyword>
<dbReference type="PROSITE" id="PS00463">
    <property type="entry name" value="ZN2_CY6_FUNGAL_1"/>
    <property type="match status" value="1"/>
</dbReference>
<accession>A0A1L9SQB9</accession>
<evidence type="ECO:0000313" key="9">
    <source>
        <dbReference type="EMBL" id="OJJ49326.1"/>
    </source>
</evidence>
<dbReference type="STRING" id="1073090.A0A1L9SQB9"/>
<evidence type="ECO:0000256" key="6">
    <source>
        <dbReference type="ARBA" id="ARBA00023242"/>
    </source>
</evidence>
<dbReference type="GO" id="GO:0000978">
    <property type="term" value="F:RNA polymerase II cis-regulatory region sequence-specific DNA binding"/>
    <property type="evidence" value="ECO:0007669"/>
    <property type="project" value="TreeGrafter"/>
</dbReference>
<dbReference type="SMART" id="SM00066">
    <property type="entry name" value="GAL4"/>
    <property type="match status" value="1"/>
</dbReference>
<feature type="region of interest" description="Disordered" evidence="7">
    <location>
        <begin position="58"/>
        <end position="118"/>
    </location>
</feature>
<keyword evidence="1" id="KW-0479">Metal-binding</keyword>
<keyword evidence="10" id="KW-1185">Reference proteome</keyword>
<dbReference type="CDD" id="cd00067">
    <property type="entry name" value="GAL4"/>
    <property type="match status" value="1"/>
</dbReference>
<dbReference type="InterPro" id="IPR036864">
    <property type="entry name" value="Zn2-C6_fun-type_DNA-bd_sf"/>
</dbReference>
<dbReference type="PROSITE" id="PS50048">
    <property type="entry name" value="ZN2_CY6_FUNGAL_2"/>
    <property type="match status" value="1"/>
</dbReference>
<dbReference type="EMBL" id="KV878338">
    <property type="protein sequence ID" value="OJJ49326.1"/>
    <property type="molecule type" value="Genomic_DNA"/>
</dbReference>
<keyword evidence="5" id="KW-0804">Transcription</keyword>
<dbReference type="SUPFAM" id="SSF57701">
    <property type="entry name" value="Zn2/Cys6 DNA-binding domain"/>
    <property type="match status" value="1"/>
</dbReference>
<dbReference type="RefSeq" id="XP_022583836.1">
    <property type="nucleotide sequence ID" value="XM_022728880.1"/>
</dbReference>
<protein>
    <recommendedName>
        <fullName evidence="8">Zn(2)-C6 fungal-type domain-containing protein</fullName>
    </recommendedName>
</protein>
<evidence type="ECO:0000256" key="3">
    <source>
        <dbReference type="ARBA" id="ARBA00023015"/>
    </source>
</evidence>
<proteinExistence type="predicted"/>
<dbReference type="GO" id="GO:0008270">
    <property type="term" value="F:zinc ion binding"/>
    <property type="evidence" value="ECO:0007669"/>
    <property type="project" value="InterPro"/>
</dbReference>
<reference evidence="10" key="1">
    <citation type="journal article" date="2017" name="Genome Biol.">
        <title>Comparative genomics reveals high biological diversity and specific adaptations in the industrially and medically important fungal genus Aspergillus.</title>
        <authorList>
            <person name="de Vries R.P."/>
            <person name="Riley R."/>
            <person name="Wiebenga A."/>
            <person name="Aguilar-Osorio G."/>
            <person name="Amillis S."/>
            <person name="Uchima C.A."/>
            <person name="Anderluh G."/>
            <person name="Asadollahi M."/>
            <person name="Askin M."/>
            <person name="Barry K."/>
            <person name="Battaglia E."/>
            <person name="Bayram O."/>
            <person name="Benocci T."/>
            <person name="Braus-Stromeyer S.A."/>
            <person name="Caldana C."/>
            <person name="Canovas D."/>
            <person name="Cerqueira G.C."/>
            <person name="Chen F."/>
            <person name="Chen W."/>
            <person name="Choi C."/>
            <person name="Clum A."/>
            <person name="Dos Santos R.A."/>
            <person name="Damasio A.R."/>
            <person name="Diallinas G."/>
            <person name="Emri T."/>
            <person name="Fekete E."/>
            <person name="Flipphi M."/>
            <person name="Freyberg S."/>
            <person name="Gallo A."/>
            <person name="Gournas C."/>
            <person name="Habgood R."/>
            <person name="Hainaut M."/>
            <person name="Harispe M.L."/>
            <person name="Henrissat B."/>
            <person name="Hilden K.S."/>
            <person name="Hope R."/>
            <person name="Hossain A."/>
            <person name="Karabika E."/>
            <person name="Karaffa L."/>
            <person name="Karanyi Z."/>
            <person name="Krasevec N."/>
            <person name="Kuo A."/>
            <person name="Kusch H."/>
            <person name="LaButti K."/>
            <person name="Lagendijk E.L."/>
            <person name="Lapidus A."/>
            <person name="Levasseur A."/>
            <person name="Lindquist E."/>
            <person name="Lipzen A."/>
            <person name="Logrieco A.F."/>
            <person name="MacCabe A."/>
            <person name="Maekelae M.R."/>
            <person name="Malavazi I."/>
            <person name="Melin P."/>
            <person name="Meyer V."/>
            <person name="Mielnichuk N."/>
            <person name="Miskei M."/>
            <person name="Molnar A.P."/>
            <person name="Mule G."/>
            <person name="Ngan C.Y."/>
            <person name="Orejas M."/>
            <person name="Orosz E."/>
            <person name="Ouedraogo J.P."/>
            <person name="Overkamp K.M."/>
            <person name="Park H.-S."/>
            <person name="Perrone G."/>
            <person name="Piumi F."/>
            <person name="Punt P.J."/>
            <person name="Ram A.F."/>
            <person name="Ramon A."/>
            <person name="Rauscher S."/>
            <person name="Record E."/>
            <person name="Riano-Pachon D.M."/>
            <person name="Robert V."/>
            <person name="Roehrig J."/>
            <person name="Ruller R."/>
            <person name="Salamov A."/>
            <person name="Salih N.S."/>
            <person name="Samson R.A."/>
            <person name="Sandor E."/>
            <person name="Sanguinetti M."/>
            <person name="Schuetze T."/>
            <person name="Sepcic K."/>
            <person name="Shelest E."/>
            <person name="Sherlock G."/>
            <person name="Sophianopoulou V."/>
            <person name="Squina F.M."/>
            <person name="Sun H."/>
            <person name="Susca A."/>
            <person name="Todd R.B."/>
            <person name="Tsang A."/>
            <person name="Unkles S.E."/>
            <person name="van de Wiele N."/>
            <person name="van Rossen-Uffink D."/>
            <person name="Oliveira J.V."/>
            <person name="Vesth T.C."/>
            <person name="Visser J."/>
            <person name="Yu J.-H."/>
            <person name="Zhou M."/>
            <person name="Andersen M.R."/>
            <person name="Archer D.B."/>
            <person name="Baker S.E."/>
            <person name="Benoit I."/>
            <person name="Brakhage A.A."/>
            <person name="Braus G.H."/>
            <person name="Fischer R."/>
            <person name="Frisvad J.C."/>
            <person name="Goldman G.H."/>
            <person name="Houbraken J."/>
            <person name="Oakley B."/>
            <person name="Pocsi I."/>
            <person name="Scazzocchio C."/>
            <person name="Seiboth B."/>
            <person name="vanKuyk P.A."/>
            <person name="Wortman J."/>
            <person name="Dyer P.S."/>
            <person name="Grigoriev I.V."/>
        </authorList>
    </citation>
    <scope>NUCLEOTIDE SEQUENCE [LARGE SCALE GENOMIC DNA]</scope>
    <source>
        <strain evidence="10">CBS 506.65</strain>
    </source>
</reference>
<sequence length="740" mass="82685">MTDPERRRRRPPVSCSLCRRRKIRCNRENPCNNCIKSGKSPCVYENCASLSHGQRIRPVPARDVGKAASPSRINDDSSASRASAVPTISLPSSLITSSASGSTATSQPSAQDAESMKNRIRQLEDQLAQVLSHGSTQSPASVSNSNIDTMASELYGTFHIQRESRGQPHAIISGVAHKTRLFGRSHWIQGIASAFRDVLAMTAKNLHGKSKASTGIQQCKSLARVIKKQRAPPWPTMPNVNLPPRAVADELIDCYIRTSETIYRVLHFPTFKRDYEALWRSETEPDMEFLVQLKLVFAIGATTYDDTFSLRTSAVHWIYEAHTWVSQPEFKARLNIQALQTSILLLFSREAVNVGGHLTWIEAGSLLRAAVSMGLHRDPIHLPESLNFAAEMRRRLWNTILEINIQFSLACGGPPFITLEDFDTRPPGNFDDEQLLAEDPSPRPETVFTQVSFARAFRETLPVRLTIVKFLNDLESQGSYEQTLRLDTQLRASFKAMYRVIHTYHSNMDPSSPSRFGIQVMDLMLQHYVSTLHAPFYGQSLNETAYAYTRKVVVDSSLKVWFTVQPSTGAMATQSRSNTAPLPLHKDLARLATCANGFYRLLSMKSAMLISMDLKAQLQEDDSLSPVPIRPDLLSVLYEAKDWALQCIEVGETNIKGYLFVCVAVTLIEALMRRTVKNEIPGLLVKAAEGAEEKCLPILRGMVSRDQAQDTSPGELLEKVSLEFPANEMMEDWDLLVSVV</sequence>
<dbReference type="Gene3D" id="4.10.240.10">
    <property type="entry name" value="Zn(2)-C6 fungal-type DNA-binding domain"/>
    <property type="match status" value="1"/>
</dbReference>
<gene>
    <name evidence="9" type="ORF">ASPZODRAFT_59935</name>
</gene>
<evidence type="ECO:0000259" key="8">
    <source>
        <dbReference type="PROSITE" id="PS50048"/>
    </source>
</evidence>
<evidence type="ECO:0000256" key="5">
    <source>
        <dbReference type="ARBA" id="ARBA00023163"/>
    </source>
</evidence>
<keyword evidence="2" id="KW-0862">Zinc</keyword>
<dbReference type="InterPro" id="IPR007219">
    <property type="entry name" value="XnlR_reg_dom"/>
</dbReference>
<feature type="domain" description="Zn(2)-C6 fungal-type" evidence="8">
    <location>
        <begin position="14"/>
        <end position="44"/>
    </location>
</feature>
<evidence type="ECO:0000256" key="1">
    <source>
        <dbReference type="ARBA" id="ARBA00022723"/>
    </source>
</evidence>
<dbReference type="PANTHER" id="PTHR31944">
    <property type="entry name" value="HEME-RESPONSIVE ZINC FINGER TRANSCRIPTION FACTOR HAP1"/>
    <property type="match status" value="1"/>
</dbReference>
<dbReference type="AlphaFoldDB" id="A0A1L9SQB9"/>
<dbReference type="Pfam" id="PF04082">
    <property type="entry name" value="Fungal_trans"/>
    <property type="match status" value="1"/>
</dbReference>